<evidence type="ECO:0000259" key="5">
    <source>
        <dbReference type="Pfam" id="PF01385"/>
    </source>
</evidence>
<dbReference type="Pfam" id="PF07282">
    <property type="entry name" value="Cas12f1-like_TNB"/>
    <property type="match status" value="1"/>
</dbReference>
<sequence length="416" mass="48580">MKVRRTEQIYLKENDTISYMCHLSKNLYNQVNYILRQQFLKGEKLTGYRDLVKLFQEPSEIEDHNNYQRLPAQTAQWTVKKTVMAWYSFFKSMKAWKKHPDKFKGRPRLPGYKETDGEFLLVFTNQQCRIRDGILKFPKIMNMEVKTRLNENEIKLKEVRIVPQGTGYMIEIVYEKETADMPITKPKRAMGIDIGVRNLVTIGNNIHEIGIAVKAGLLKSINQYFNKELARYRSINDLQGNERKQTVKIRKLFMKRNRKVKDIMHKVSKSIVEYAKIMNIDTIVIGHNNRWKDSSNMGKKNNQNFVQLPFNMLIYQIKYKAEEIGITVIMQNEDYTSKCSFLDNESIEHHDTYMGKRIHRGIFRSATGKLIHADLQSSYNIIKKAIPEAFANGIEGIGLYPRSLSIRQMITSKGGC</sequence>
<dbReference type="GO" id="GO:0032196">
    <property type="term" value="P:transposition"/>
    <property type="evidence" value="ECO:0007669"/>
    <property type="project" value="UniProtKB-KW"/>
</dbReference>
<dbReference type="STRING" id="273116.gene:9382051"/>
<evidence type="ECO:0000256" key="2">
    <source>
        <dbReference type="ARBA" id="ARBA00022578"/>
    </source>
</evidence>
<dbReference type="OrthoDB" id="142001at2157"/>
<protein>
    <recommendedName>
        <fullName evidence="9">Transposase</fullName>
    </recommendedName>
</protein>
<dbReference type="EMBL" id="BA000011">
    <property type="protein sequence ID" value="BAB60388.1"/>
    <property type="molecule type" value="Genomic_DNA"/>
</dbReference>
<dbReference type="Proteomes" id="UP000001017">
    <property type="component" value="Chromosome"/>
</dbReference>
<dbReference type="HOGENOM" id="CLU_032903_16_0_2"/>
<evidence type="ECO:0000256" key="4">
    <source>
        <dbReference type="ARBA" id="ARBA00023172"/>
    </source>
</evidence>
<dbReference type="GO" id="GO:0006310">
    <property type="term" value="P:DNA recombination"/>
    <property type="evidence" value="ECO:0007669"/>
    <property type="project" value="UniProtKB-KW"/>
</dbReference>
<keyword evidence="2" id="KW-0815">Transposition</keyword>
<dbReference type="GO" id="GO:0003677">
    <property type="term" value="F:DNA binding"/>
    <property type="evidence" value="ECO:0007669"/>
    <property type="project" value="UniProtKB-KW"/>
</dbReference>
<dbReference type="NCBIfam" id="TIGR01766">
    <property type="entry name" value="IS200/IS605 family accessory protein TnpB-like domain"/>
    <property type="match status" value="1"/>
</dbReference>
<dbReference type="Pfam" id="PF01385">
    <property type="entry name" value="OrfB_IS605"/>
    <property type="match status" value="1"/>
</dbReference>
<evidence type="ECO:0000256" key="3">
    <source>
        <dbReference type="ARBA" id="ARBA00023125"/>
    </source>
</evidence>
<comment type="similarity">
    <text evidence="1">In the C-terminal section; belongs to the transposase 35 family.</text>
</comment>
<organism evidence="7 8">
    <name type="scientific">Thermoplasma volcanium (strain ATCC 51530 / DSM 4299 / JCM 9571 / NBRC 15438 / GSS1)</name>
    <dbReference type="NCBI Taxonomy" id="273116"/>
    <lineage>
        <taxon>Archaea</taxon>
        <taxon>Methanobacteriati</taxon>
        <taxon>Thermoplasmatota</taxon>
        <taxon>Thermoplasmata</taxon>
        <taxon>Thermoplasmatales</taxon>
        <taxon>Thermoplasmataceae</taxon>
        <taxon>Thermoplasma</taxon>
    </lineage>
</organism>
<reference evidence="7 8" key="2">
    <citation type="journal article" date="2000" name="Proc. Natl. Acad. Sci. U.S.A.">
        <title>Archaeal adaptation to higher temperatures revealed by genomic sequence of Thermoplasma volcanium.</title>
        <authorList>
            <person name="Kawashima T."/>
            <person name="Amano N."/>
            <person name="Koike H."/>
            <person name="Makino S."/>
            <person name="Higuchi S."/>
            <person name="Kawashima-Ohya Y."/>
            <person name="Watanabe K."/>
            <person name="Yamazaki M."/>
            <person name="Kanehori K."/>
            <person name="Kawamoto T."/>
            <person name="Nunoshiba T."/>
            <person name="Yamamoto Y."/>
            <person name="Aramaki H."/>
            <person name="Makino K."/>
            <person name="Suzuki M."/>
        </authorList>
    </citation>
    <scope>NUCLEOTIDE SEQUENCE [LARGE SCALE GENOMIC DNA]</scope>
    <source>
        <strain evidence="8">ATCC 51530 / DSM 4299 / JCM 9571 / NBRC 15438 / GSS1</strain>
    </source>
</reference>
<evidence type="ECO:0000256" key="1">
    <source>
        <dbReference type="ARBA" id="ARBA00008761"/>
    </source>
</evidence>
<evidence type="ECO:0008006" key="9">
    <source>
        <dbReference type="Google" id="ProtNLM"/>
    </source>
</evidence>
<dbReference type="AlphaFoldDB" id="Q979B5"/>
<dbReference type="GeneID" id="1441362"/>
<dbReference type="PhylomeDB" id="Q979B5"/>
<dbReference type="SMR" id="Q979B5"/>
<keyword evidence="8" id="KW-1185">Reference proteome</keyword>
<evidence type="ECO:0000259" key="6">
    <source>
        <dbReference type="Pfam" id="PF07282"/>
    </source>
</evidence>
<dbReference type="InterPro" id="IPR001959">
    <property type="entry name" value="Transposase"/>
</dbReference>
<evidence type="ECO:0000313" key="8">
    <source>
        <dbReference type="Proteomes" id="UP000001017"/>
    </source>
</evidence>
<dbReference type="DNASU" id="1441362"/>
<evidence type="ECO:0000313" key="7">
    <source>
        <dbReference type="EMBL" id="BAB60388.1"/>
    </source>
</evidence>
<feature type="domain" description="Probable transposase IS891/IS1136/IS1341" evidence="5">
    <location>
        <begin position="172"/>
        <end position="290"/>
    </location>
</feature>
<name>Q979B5_THEVO</name>
<keyword evidence="4" id="KW-0233">DNA recombination</keyword>
<dbReference type="PaxDb" id="273116-14325484"/>
<dbReference type="KEGG" id="tvo:TVG1285178"/>
<dbReference type="RefSeq" id="WP_010917480.1">
    <property type="nucleotide sequence ID" value="NC_002689.2"/>
</dbReference>
<gene>
    <name evidence="7" type="ORF">TVG1285178</name>
</gene>
<dbReference type="eggNOG" id="arCOG00683">
    <property type="taxonomic scope" value="Archaea"/>
</dbReference>
<proteinExistence type="inferred from homology"/>
<reference evidence="7 8" key="1">
    <citation type="journal article" date="1999" name="Proc. Jpn. Acad.">
        <title>Determination of the complete genomic DNA sequence of Thermoplasma volvanium GSS1.</title>
        <authorList>
            <person name="Kawashima T."/>
            <person name="Yamamoto Y."/>
            <person name="Aramaki H."/>
            <person name="Nunoshiba T."/>
            <person name="Kawamoto T."/>
            <person name="Watanabe K."/>
            <person name="Yamazaki M."/>
            <person name="Kanehori K."/>
            <person name="Amano N."/>
            <person name="Ohya Y."/>
            <person name="Makino K."/>
            <person name="Suzuki M."/>
        </authorList>
    </citation>
    <scope>NUCLEOTIDE SEQUENCE [LARGE SCALE GENOMIC DNA]</scope>
    <source>
        <strain evidence="8">ATCC 51530 / DSM 4299 / JCM 9571 / NBRC 15438 / GSS1</strain>
    </source>
</reference>
<keyword evidence="3" id="KW-0238">DNA-binding</keyword>
<feature type="domain" description="Cas12f1-like TNB" evidence="6">
    <location>
        <begin position="310"/>
        <end position="381"/>
    </location>
</feature>
<accession>Q979B5</accession>
<dbReference type="InterPro" id="IPR010095">
    <property type="entry name" value="Cas12f1-like_TNB"/>
</dbReference>
<dbReference type="NCBIfam" id="NF040570">
    <property type="entry name" value="guided_TnpB"/>
    <property type="match status" value="1"/>
</dbReference>